<feature type="region of interest" description="Disordered" evidence="1">
    <location>
        <begin position="1"/>
        <end position="98"/>
    </location>
</feature>
<sequence length="163" mass="18210">MKIAPTPCTLAAPQPGHYTIPRRRHQPLHDLTPTPAPPRPDPTRPDPTRPHPRSYNTPTPIMQHPHPDPTTPPPRPYYTQTQPRPVNRIPGARLTSGFRRVDDTQVATEVLNLHQASHHFPISRAHLYPSGGALRRAPLHCFDIGTANELHRAIPQSGPSRQT</sequence>
<dbReference type="AlphaFoldDB" id="A0AAE1P0Z9"/>
<organism evidence="2 3">
    <name type="scientific">Petrolisthes manimaculis</name>
    <dbReference type="NCBI Taxonomy" id="1843537"/>
    <lineage>
        <taxon>Eukaryota</taxon>
        <taxon>Metazoa</taxon>
        <taxon>Ecdysozoa</taxon>
        <taxon>Arthropoda</taxon>
        <taxon>Crustacea</taxon>
        <taxon>Multicrustacea</taxon>
        <taxon>Malacostraca</taxon>
        <taxon>Eumalacostraca</taxon>
        <taxon>Eucarida</taxon>
        <taxon>Decapoda</taxon>
        <taxon>Pleocyemata</taxon>
        <taxon>Anomura</taxon>
        <taxon>Galatheoidea</taxon>
        <taxon>Porcellanidae</taxon>
        <taxon>Petrolisthes</taxon>
    </lineage>
</organism>
<proteinExistence type="predicted"/>
<evidence type="ECO:0000256" key="1">
    <source>
        <dbReference type="SAM" id="MobiDB-lite"/>
    </source>
</evidence>
<evidence type="ECO:0000313" key="2">
    <source>
        <dbReference type="EMBL" id="KAK4300159.1"/>
    </source>
</evidence>
<gene>
    <name evidence="2" type="ORF">Pmani_027619</name>
</gene>
<dbReference type="EMBL" id="JAWZYT010003104">
    <property type="protein sequence ID" value="KAK4300159.1"/>
    <property type="molecule type" value="Genomic_DNA"/>
</dbReference>
<protein>
    <submittedName>
        <fullName evidence="2">Uncharacterized protein</fullName>
    </submittedName>
</protein>
<dbReference type="Proteomes" id="UP001292094">
    <property type="component" value="Unassembled WGS sequence"/>
</dbReference>
<evidence type="ECO:0000313" key="3">
    <source>
        <dbReference type="Proteomes" id="UP001292094"/>
    </source>
</evidence>
<name>A0AAE1P0Z9_9EUCA</name>
<reference evidence="2" key="1">
    <citation type="submission" date="2023-11" db="EMBL/GenBank/DDBJ databases">
        <title>Genome assemblies of two species of porcelain crab, Petrolisthes cinctipes and Petrolisthes manimaculis (Anomura: Porcellanidae).</title>
        <authorList>
            <person name="Angst P."/>
        </authorList>
    </citation>
    <scope>NUCLEOTIDE SEQUENCE</scope>
    <source>
        <strain evidence="2">PB745_02</strain>
        <tissue evidence="2">Gill</tissue>
    </source>
</reference>
<comment type="caution">
    <text evidence="2">The sequence shown here is derived from an EMBL/GenBank/DDBJ whole genome shotgun (WGS) entry which is preliminary data.</text>
</comment>
<keyword evidence="3" id="KW-1185">Reference proteome</keyword>
<accession>A0AAE1P0Z9</accession>